<dbReference type="InterPro" id="IPR029044">
    <property type="entry name" value="Nucleotide-diphossugar_trans"/>
</dbReference>
<evidence type="ECO:0000313" key="2">
    <source>
        <dbReference type="Proteomes" id="UP001144323"/>
    </source>
</evidence>
<evidence type="ECO:0008006" key="3">
    <source>
        <dbReference type="Google" id="ProtNLM"/>
    </source>
</evidence>
<organism evidence="1 2">
    <name type="scientific">Methylocystis echinoides</name>
    <dbReference type="NCBI Taxonomy" id="29468"/>
    <lineage>
        <taxon>Bacteria</taxon>
        <taxon>Pseudomonadati</taxon>
        <taxon>Pseudomonadota</taxon>
        <taxon>Alphaproteobacteria</taxon>
        <taxon>Hyphomicrobiales</taxon>
        <taxon>Methylocystaceae</taxon>
        <taxon>Methylocystis</taxon>
    </lineage>
</organism>
<dbReference type="Gene3D" id="3.90.550.10">
    <property type="entry name" value="Spore Coat Polysaccharide Biosynthesis Protein SpsA, Chain A"/>
    <property type="match status" value="1"/>
</dbReference>
<dbReference type="Gene3D" id="3.40.50.2000">
    <property type="entry name" value="Glycogen Phosphorylase B"/>
    <property type="match status" value="1"/>
</dbReference>
<evidence type="ECO:0000313" key="1">
    <source>
        <dbReference type="EMBL" id="GLI94516.1"/>
    </source>
</evidence>
<accession>A0A9W6GX31</accession>
<sequence length="1094" mass="118884">MDVRKRPAADDGLTDRILFVVNGVELPTLQLSFTEPLKAVPGVQTSLLTEVGLNAGHQDINAWGVTPDGLEKMQRRLEGFRPTLIVFCRYSGPYAPEIIQWARAARTPTIYHIDDDLLQVPVEIGEVKARGHNQPRRVQTVRYLLDNTTLAYCSNERLRRILFGEATSNRVVTAGINCALDVLAPPTTDDPPVIGYMGFNHDFDFTFALPALVTILQARPEVRFELFGSTNLPDVLKPFGDRITFIQSVRDYGVFVQKLASRRWTIGICPLAKTEFNIVKSNNKWVEYSACGFAVVATRGMIYDACCADGCGLLVDGDDEWRAAFDRLLSDRALHRDQVTRAQKRLRAEYGRDRLRRQISSVFSRARDLASRPDVTKLSLDEFDGDRIWGWAWRSTETTLPSQRHPVELWCGETRLGRIARWHDRPDADAHLGAPPWPKGFSAPVGALNALCRLMGGETGGFHPTLRFHENAASTLAENPDWRSLAAFRTLRAAEGGDWRIDDLWWANSHLLKARASLQARDDGRPPTTLMRLFQPATDANGRRELALVDETPVEAHKGVYAFGLRNPFMPILLVGYDDAGDISFTDLLPFPSLLRGGLHAAEAAAVQNPAGGLDALRRVNDAYLAEAVGWDASAPSPALAEICVDLLKATGAEPVFEPQLCEWIISVFNLPVIGANVGGRIATDLGDPAFVDYAEALLDHFIPTHPREGRLRLTLPCSAVPTISALVSRRLSVDAGKTPGSYLVVDASLTQRRFLLTYPANLPKTIADVVAPQIALSPVSCLMGTDESATGGAMGQSQPVAILFLDLAPDAREKLLHPIPVDAPVASPAAGGGPGRISVFIRLGDADTDIRLLLDSLARQRTGAALEVFLIVTRAQAADAHRGPLLDAFPSSGRIHESASLSAAAAINEAAAAASGDMFVFVDSRAILHDPRTLATISQLALLADVATVGCMLIKPRNTADGAPVFSSAGYFPGRVDFSLAPHLALEQIECGRLLADSHYPVAANSAHFFALSAAAWRQAGGMSLNVPDDGMQIDLALRLARAGRINLCTTRMSVYSEAAEPGKYLHDMAVAAHLDLWNLLPALKSSAAIRSF</sequence>
<reference evidence="1" key="1">
    <citation type="journal article" date="2023" name="Int. J. Syst. Evol. Microbiol.">
        <title>Methylocystis iwaonis sp. nov., a type II methane-oxidizing bacterium from surface soil of a rice paddy field in Japan, and emended description of the genus Methylocystis (ex Whittenbury et al. 1970) Bowman et al. 1993.</title>
        <authorList>
            <person name="Kaise H."/>
            <person name="Sawadogo J.B."/>
            <person name="Alam M.S."/>
            <person name="Ueno C."/>
            <person name="Dianou D."/>
            <person name="Shinjo R."/>
            <person name="Asakawa S."/>
        </authorList>
    </citation>
    <scope>NUCLEOTIDE SEQUENCE</scope>
    <source>
        <strain evidence="1">LMG27198</strain>
    </source>
</reference>
<dbReference type="Proteomes" id="UP001144323">
    <property type="component" value="Unassembled WGS sequence"/>
</dbReference>
<dbReference type="AlphaFoldDB" id="A0A9W6GX31"/>
<dbReference type="EMBL" id="BSEC01000001">
    <property type="protein sequence ID" value="GLI94516.1"/>
    <property type="molecule type" value="Genomic_DNA"/>
</dbReference>
<comment type="caution">
    <text evidence="1">The sequence shown here is derived from an EMBL/GenBank/DDBJ whole genome shotgun (WGS) entry which is preliminary data.</text>
</comment>
<dbReference type="SUPFAM" id="SSF53448">
    <property type="entry name" value="Nucleotide-diphospho-sugar transferases"/>
    <property type="match status" value="1"/>
</dbReference>
<dbReference type="RefSeq" id="WP_281804575.1">
    <property type="nucleotide sequence ID" value="NZ_BSEC01000001.1"/>
</dbReference>
<proteinExistence type="predicted"/>
<gene>
    <name evidence="1" type="ORF">LMG27198_35080</name>
</gene>
<dbReference type="SUPFAM" id="SSF53756">
    <property type="entry name" value="UDP-Glycosyltransferase/glycogen phosphorylase"/>
    <property type="match status" value="1"/>
</dbReference>
<protein>
    <recommendedName>
        <fullName evidence="3">Glycosyltransferase</fullName>
    </recommendedName>
</protein>
<name>A0A9W6GX31_9HYPH</name>
<keyword evidence="2" id="KW-1185">Reference proteome</keyword>